<dbReference type="PANTHER" id="PTHR34475:SF1">
    <property type="entry name" value="CYTOSKELETON PROTEIN RODZ"/>
    <property type="match status" value="1"/>
</dbReference>
<feature type="domain" description="Cytoskeleton protein RodZ-like C-terminal" evidence="1">
    <location>
        <begin position="294"/>
        <end position="360"/>
    </location>
</feature>
<dbReference type="Gene3D" id="1.10.260.40">
    <property type="entry name" value="lambda repressor-like DNA-binding domains"/>
    <property type="match status" value="1"/>
</dbReference>
<proteinExistence type="predicted"/>
<accession>A0A2R8AAZ3</accession>
<dbReference type="Pfam" id="PF13464">
    <property type="entry name" value="RodZ_C"/>
    <property type="match status" value="1"/>
</dbReference>
<dbReference type="InterPro" id="IPR010982">
    <property type="entry name" value="Lambda_DNA-bd_dom_sf"/>
</dbReference>
<gene>
    <name evidence="2" type="ORF">POI8812_01710</name>
</gene>
<evidence type="ECO:0000313" key="3">
    <source>
        <dbReference type="Proteomes" id="UP000244932"/>
    </source>
</evidence>
<evidence type="ECO:0000259" key="1">
    <source>
        <dbReference type="Pfam" id="PF13464"/>
    </source>
</evidence>
<dbReference type="GO" id="GO:0003677">
    <property type="term" value="F:DNA binding"/>
    <property type="evidence" value="ECO:0007669"/>
    <property type="project" value="InterPro"/>
</dbReference>
<protein>
    <recommendedName>
        <fullName evidence="1">Cytoskeleton protein RodZ-like C-terminal domain-containing protein</fullName>
    </recommendedName>
</protein>
<dbReference type="Pfam" id="PF13413">
    <property type="entry name" value="HTH_25"/>
    <property type="match status" value="1"/>
</dbReference>
<name>A0A2R8AAZ3_9RHOB</name>
<reference evidence="2 3" key="1">
    <citation type="submission" date="2018-03" db="EMBL/GenBank/DDBJ databases">
        <authorList>
            <person name="Keele B.F."/>
        </authorList>
    </citation>
    <scope>NUCLEOTIDE SEQUENCE [LARGE SCALE GENOMIC DNA]</scope>
    <source>
        <strain evidence="2 3">CeCT 8812</strain>
    </source>
</reference>
<dbReference type="InterPro" id="IPR050400">
    <property type="entry name" value="Bact_Cytoskel_RodZ"/>
</dbReference>
<dbReference type="InterPro" id="IPR025194">
    <property type="entry name" value="RodZ-like_C"/>
</dbReference>
<dbReference type="EMBL" id="OMKW01000002">
    <property type="protein sequence ID" value="SPF29402.1"/>
    <property type="molecule type" value="Genomic_DNA"/>
</dbReference>
<organism evidence="2 3">
    <name type="scientific">Pontivivens insulae</name>
    <dbReference type="NCBI Taxonomy" id="1639689"/>
    <lineage>
        <taxon>Bacteria</taxon>
        <taxon>Pseudomonadati</taxon>
        <taxon>Pseudomonadota</taxon>
        <taxon>Alphaproteobacteria</taxon>
        <taxon>Rhodobacterales</taxon>
        <taxon>Paracoccaceae</taxon>
        <taxon>Pontivivens</taxon>
    </lineage>
</organism>
<keyword evidence="3" id="KW-1185">Reference proteome</keyword>
<evidence type="ECO:0000313" key="2">
    <source>
        <dbReference type="EMBL" id="SPF29402.1"/>
    </source>
</evidence>
<sequence>MGFDSQSSLSGYDSFQVTLGDELRGERATKGKSLLDVQRELRIKAAYVAAIENCDVAVFPNRGFVAGYVRSYGRYLGLDPEDVFERFCAESGFEGVNSDLSGTKAKGRDKSVPVKVDLKNDPLMKSRVGLSSSGGSFDFRATGAALASLLVMAGLLGGVGYGGYLVLQEVQRVELAPVAQAPELADEVAAVSAAPTESAEVGLLDVAAAEERSAALLRLYQPSQPATPLLAPRDGPISIIDPDRVGSFAVTSDTVRDAALAETSTDAVTVAALEEELEAVAPEPAGPPSVSIIAAQPAWVRVRQGDGAVLFEKILAAGERYELPADVIGPELRAGNSGSVFLMVGQTVHGPLGTGPNVARSVSLLADDISASWPIADLTDDQRDALEGELILMGAQTALTTE</sequence>
<dbReference type="Proteomes" id="UP000244932">
    <property type="component" value="Unassembled WGS sequence"/>
</dbReference>
<dbReference type="PANTHER" id="PTHR34475">
    <property type="match status" value="1"/>
</dbReference>
<dbReference type="AlphaFoldDB" id="A0A2R8AAZ3"/>